<protein>
    <submittedName>
        <fullName evidence="1">Uncharacterized protein</fullName>
    </submittedName>
</protein>
<sequence>MGVAKQNEALFVFRMQGIVDRLRQGILECRTGLIEETPCIARFLRAFFRPIQTPRLSDVNHPS</sequence>
<dbReference type="Proteomes" id="UP001197609">
    <property type="component" value="Unassembled WGS sequence"/>
</dbReference>
<gene>
    <name evidence="1" type="ORF">K8G79_04965</name>
</gene>
<proteinExistence type="predicted"/>
<comment type="caution">
    <text evidence="1">The sequence shown here is derived from an EMBL/GenBank/DDBJ whole genome shotgun (WGS) entry which is preliminary data.</text>
</comment>
<dbReference type="EMBL" id="JAIOIU010000057">
    <property type="protein sequence ID" value="MBZ0159471.1"/>
    <property type="molecule type" value="Genomic_DNA"/>
</dbReference>
<name>A0AAJ1AJ85_9BACT</name>
<evidence type="ECO:0000313" key="1">
    <source>
        <dbReference type="EMBL" id="MBZ0159471.1"/>
    </source>
</evidence>
<dbReference type="AlphaFoldDB" id="A0AAJ1AJ85"/>
<accession>A0AAJ1AJ85</accession>
<evidence type="ECO:0000313" key="2">
    <source>
        <dbReference type="Proteomes" id="UP001197609"/>
    </source>
</evidence>
<reference evidence="1 2" key="1">
    <citation type="journal article" date="2021" name="bioRxiv">
        <title>Unraveling nitrogen, sulfur and carbon metabolic pathways and microbial community transcriptional responses to substrate deprivation and toxicity stresses in a bioreactor mimicking anoxic brackish coastal sediment conditions.</title>
        <authorList>
            <person name="Martins P.D."/>
            <person name="Echeveste M.J."/>
            <person name="Arshad A."/>
            <person name="Kurth J."/>
            <person name="Ouboter H."/>
            <person name="Jetten M.S.M."/>
            <person name="Welte C.U."/>
        </authorList>
    </citation>
    <scope>NUCLEOTIDE SEQUENCE [LARGE SCALE GENOMIC DNA]</scope>
    <source>
        <strain evidence="1">MAG_38</strain>
    </source>
</reference>
<organism evidence="1 2">
    <name type="scientific">Candidatus Methylomirabilis tolerans</name>
    <dbReference type="NCBI Taxonomy" id="3123416"/>
    <lineage>
        <taxon>Bacteria</taxon>
        <taxon>Candidatus Methylomirabilota</taxon>
        <taxon>Candidatus Methylomirabilia</taxon>
        <taxon>Candidatus Methylomirabilales</taxon>
        <taxon>Candidatus Methylomirabilaceae</taxon>
        <taxon>Candidatus Methylomirabilis</taxon>
    </lineage>
</organism>